<sequence length="153" mass="16441">MNFSTLEAGIAATERHLIVDQERTISFLGEDLRIYATPRLVNDIEQTCLDYLLTFLDEGENTVGAAVDIRHVGATLLGMSVSIVATVTRVEGRSVTFNVEVRDDVELVATAAHTRVVVNVAKLRSRVQAKAVAAAAGEVEDGVLSPSQFAASR</sequence>
<evidence type="ECO:0000313" key="4">
    <source>
        <dbReference type="EMBL" id="ANJ56650.1"/>
    </source>
</evidence>
<dbReference type="InterPro" id="IPR025540">
    <property type="entry name" value="FlK"/>
</dbReference>
<accession>A0A191YUV7</accession>
<dbReference type="PIRSF" id="PIRSF014972">
    <property type="entry name" value="FlK"/>
    <property type="match status" value="1"/>
</dbReference>
<dbReference type="KEGG" id="psil:PMA3_16455"/>
<evidence type="ECO:0000313" key="5">
    <source>
        <dbReference type="Proteomes" id="UP000078354"/>
    </source>
</evidence>
<dbReference type="SUPFAM" id="SSF54637">
    <property type="entry name" value="Thioesterase/thiol ester dehydrase-isomerase"/>
    <property type="match status" value="1"/>
</dbReference>
<dbReference type="InterPro" id="IPR029069">
    <property type="entry name" value="HotDog_dom_sf"/>
</dbReference>
<dbReference type="CDD" id="cd03440">
    <property type="entry name" value="hot_dog"/>
    <property type="match status" value="1"/>
</dbReference>
<evidence type="ECO:0000256" key="1">
    <source>
        <dbReference type="PIRSR" id="PIRSR014972-1"/>
    </source>
</evidence>
<dbReference type="Gene3D" id="3.10.129.10">
    <property type="entry name" value="Hotdog Thioesterase"/>
    <property type="match status" value="1"/>
</dbReference>
<evidence type="ECO:0000256" key="2">
    <source>
        <dbReference type="PIRSR" id="PIRSR014972-2"/>
    </source>
</evidence>
<protein>
    <submittedName>
        <fullName evidence="4">LysR family transcriptional regulator</fullName>
    </submittedName>
</protein>
<organism evidence="4 5">
    <name type="scientific">Pseudomonas silesiensis</name>
    <dbReference type="NCBI Taxonomy" id="1853130"/>
    <lineage>
        <taxon>Bacteria</taxon>
        <taxon>Pseudomonadati</taxon>
        <taxon>Pseudomonadota</taxon>
        <taxon>Gammaproteobacteria</taxon>
        <taxon>Pseudomonadales</taxon>
        <taxon>Pseudomonadaceae</taxon>
        <taxon>Pseudomonas</taxon>
    </lineage>
</organism>
<dbReference type="PANTHER" id="PTHR36934">
    <property type="entry name" value="BLR0278 PROTEIN"/>
    <property type="match status" value="1"/>
</dbReference>
<feature type="binding site" evidence="2">
    <location>
        <position position="115"/>
    </location>
    <ligand>
        <name>substrate</name>
    </ligand>
</feature>
<feature type="domain" description="Fluoroacetyl-CoA-specific thioesterase-like" evidence="3">
    <location>
        <begin position="19"/>
        <end position="120"/>
    </location>
</feature>
<reference evidence="4 5" key="1">
    <citation type="journal article" date="2018" name="Syst. Appl. Microbiol.">
        <title>Pseudomonas silesiensis sp. nov. strain A3T isolated from a biological pesticide sewage treatment plant and analysis of the complete genome sequence.</title>
        <authorList>
            <person name="Kaminski M.A."/>
            <person name="Furmanczyk E.M."/>
            <person name="Sobczak A."/>
            <person name="Dziembowski A."/>
            <person name="Lipinski L."/>
        </authorList>
    </citation>
    <scope>NUCLEOTIDE SEQUENCE [LARGE SCALE GENOMIC DNA]</scope>
    <source>
        <strain evidence="4 5">A3</strain>
    </source>
</reference>
<feature type="active site" evidence="1">
    <location>
        <position position="37"/>
    </location>
</feature>
<dbReference type="STRING" id="1853130.PMA3_16455"/>
<dbReference type="PANTHER" id="PTHR36934:SF1">
    <property type="entry name" value="THIOESTERASE DOMAIN-CONTAINING PROTEIN"/>
    <property type="match status" value="1"/>
</dbReference>
<name>A0A191YUV7_9PSED</name>
<dbReference type="OrthoDB" id="8526175at2"/>
<dbReference type="EMBL" id="CP014870">
    <property type="protein sequence ID" value="ANJ56650.1"/>
    <property type="molecule type" value="Genomic_DNA"/>
</dbReference>
<dbReference type="RefSeq" id="WP_064678160.1">
    <property type="nucleotide sequence ID" value="NZ_CP014870.1"/>
</dbReference>
<gene>
    <name evidence="4" type="ORF">PMA3_16455</name>
</gene>
<feature type="binding site" evidence="2">
    <location>
        <position position="64"/>
    </location>
    <ligand>
        <name>CoA</name>
        <dbReference type="ChEBI" id="CHEBI:57287"/>
    </ligand>
</feature>
<dbReference type="Pfam" id="PF22636">
    <property type="entry name" value="FlK"/>
    <property type="match status" value="1"/>
</dbReference>
<feature type="active site" evidence="1">
    <location>
        <position position="71"/>
    </location>
</feature>
<feature type="active site" evidence="1">
    <location>
        <position position="45"/>
    </location>
</feature>
<evidence type="ECO:0000259" key="3">
    <source>
        <dbReference type="Pfam" id="PF22636"/>
    </source>
</evidence>
<dbReference type="Proteomes" id="UP000078354">
    <property type="component" value="Chromosome"/>
</dbReference>
<dbReference type="AlphaFoldDB" id="A0A191YUV7"/>
<proteinExistence type="predicted"/>
<dbReference type="InterPro" id="IPR054485">
    <property type="entry name" value="FlK-like_dom"/>
</dbReference>
<keyword evidence="5" id="KW-1185">Reference proteome</keyword>
<feature type="binding site" evidence="2">
    <location>
        <position position="64"/>
    </location>
    <ligand>
        <name>substrate</name>
    </ligand>
</feature>